<dbReference type="HOGENOM" id="CLU_332927_0_0_1"/>
<dbReference type="Proteomes" id="UP000054097">
    <property type="component" value="Unassembled WGS sequence"/>
</dbReference>
<gene>
    <name evidence="1" type="ORF">M408DRAFT_11606</name>
</gene>
<evidence type="ECO:0000313" key="2">
    <source>
        <dbReference type="Proteomes" id="UP000054097"/>
    </source>
</evidence>
<dbReference type="AlphaFoldDB" id="A0A0C3AVM0"/>
<proteinExistence type="predicted"/>
<organism evidence="1 2">
    <name type="scientific">Serendipita vermifera MAFF 305830</name>
    <dbReference type="NCBI Taxonomy" id="933852"/>
    <lineage>
        <taxon>Eukaryota</taxon>
        <taxon>Fungi</taxon>
        <taxon>Dikarya</taxon>
        <taxon>Basidiomycota</taxon>
        <taxon>Agaricomycotina</taxon>
        <taxon>Agaricomycetes</taxon>
        <taxon>Sebacinales</taxon>
        <taxon>Serendipitaceae</taxon>
        <taxon>Serendipita</taxon>
    </lineage>
</organism>
<protein>
    <submittedName>
        <fullName evidence="1">Uncharacterized protein</fullName>
    </submittedName>
</protein>
<name>A0A0C3AVM0_SERVB</name>
<accession>A0A0C3AVM0</accession>
<reference evidence="2" key="2">
    <citation type="submission" date="2015-01" db="EMBL/GenBank/DDBJ databases">
        <title>Evolutionary Origins and Diversification of the Mycorrhizal Mutualists.</title>
        <authorList>
            <consortium name="DOE Joint Genome Institute"/>
            <consortium name="Mycorrhizal Genomics Consortium"/>
            <person name="Kohler A."/>
            <person name="Kuo A."/>
            <person name="Nagy L.G."/>
            <person name="Floudas D."/>
            <person name="Copeland A."/>
            <person name="Barry K.W."/>
            <person name="Cichocki N."/>
            <person name="Veneault-Fourrey C."/>
            <person name="LaButti K."/>
            <person name="Lindquist E.A."/>
            <person name="Lipzen A."/>
            <person name="Lundell T."/>
            <person name="Morin E."/>
            <person name="Murat C."/>
            <person name="Riley R."/>
            <person name="Ohm R."/>
            <person name="Sun H."/>
            <person name="Tunlid A."/>
            <person name="Henrissat B."/>
            <person name="Grigoriev I.V."/>
            <person name="Hibbett D.S."/>
            <person name="Martin F."/>
        </authorList>
    </citation>
    <scope>NUCLEOTIDE SEQUENCE [LARGE SCALE GENOMIC DNA]</scope>
    <source>
        <strain evidence="2">MAFF 305830</strain>
    </source>
</reference>
<reference evidence="1 2" key="1">
    <citation type="submission" date="2014-04" db="EMBL/GenBank/DDBJ databases">
        <authorList>
            <consortium name="DOE Joint Genome Institute"/>
            <person name="Kuo A."/>
            <person name="Zuccaro A."/>
            <person name="Kohler A."/>
            <person name="Nagy L.G."/>
            <person name="Floudas D."/>
            <person name="Copeland A."/>
            <person name="Barry K.W."/>
            <person name="Cichocki N."/>
            <person name="Veneault-Fourrey C."/>
            <person name="LaButti K."/>
            <person name="Lindquist E.A."/>
            <person name="Lipzen A."/>
            <person name="Lundell T."/>
            <person name="Morin E."/>
            <person name="Murat C."/>
            <person name="Sun H."/>
            <person name="Tunlid A."/>
            <person name="Henrissat B."/>
            <person name="Grigoriev I.V."/>
            <person name="Hibbett D.S."/>
            <person name="Martin F."/>
            <person name="Nordberg H.P."/>
            <person name="Cantor M.N."/>
            <person name="Hua S.X."/>
        </authorList>
    </citation>
    <scope>NUCLEOTIDE SEQUENCE [LARGE SCALE GENOMIC DNA]</scope>
    <source>
        <strain evidence="1 2">MAFF 305830</strain>
    </source>
</reference>
<dbReference type="EMBL" id="KN824339">
    <property type="protein sequence ID" value="KIM23321.1"/>
    <property type="molecule type" value="Genomic_DNA"/>
</dbReference>
<sequence>MRIVYKLEFSFWVRSFLEGRWYTPPRWLHGRLYTLWSSLEARRDAKALEEKETQEAALEETTVTWTARHVEFTSQSTDRLVHILKDATPLFGETSLEGPWVEIMDHISGTCLEKAESQQLSAEDHAAIGVTLAAAMAEYFRRKPSFDRAMDHGTWDRWENTLKLAGPFLLLDDVDQLDMTTFVSILQSRSSTNGKSSAAQLVRATRSLVPVVTTGPERWITSYAIYSLCVYLWTHEHNRSHRQVADRLIEIIDIPSGDLHIAEPNEMCMSLALSALYSVAFGKPERERHFWASAHTLYPVGRTDERSRSVKALNSVLTSHIASAAAQETSQDMVQLHLKSLCRLLAYTPCLMEHNKEVERFTEILERLPHRFVNQHHPTHESSFTALPSVIWLHKVTKIPRIHEYLEVILACQVRFPKLKPVWRSWHELDGPGENNRLFAIFGHDKRWLDQFVHDRRITQVLRAFDQLVDAGCSTTQHVTMIQLAIHDLSDDRGGNYSDYYTKERNAELEHLQDPALRLIGARAAGIAYSRTIPHELALEWSSEPWIEAVRFWCETYRETDGPSDGALLRVALLQSNDVLHSAVIETSSENRLLQDRIRQLLASELDNCVDTNTVLLLHVAAQTAAWFPQYLTETRIQKLVGILDTAPPLDMRVLPVLATLLALIQNPLQAITVLNSAQHVLLENDQYPGQNEVCELTEVVERMILMPPQWLEPDETKEENASRQIWAALNEVSRLLQEPDNAERAVVRWSGIPQYRPKPRQRQLSSLGVEEPFEGRASEDYRGLTDLVSPYGLGTRLLGLLHHSEDGRTSYEGRSLSINNPGAMSQQNVVGMDGDQESIEAVEGSGDRLYSCSAAWDI</sequence>
<keyword evidence="2" id="KW-1185">Reference proteome</keyword>
<evidence type="ECO:0000313" key="1">
    <source>
        <dbReference type="EMBL" id="KIM23321.1"/>
    </source>
</evidence>